<feature type="compositionally biased region" description="Basic and acidic residues" evidence="1">
    <location>
        <begin position="301"/>
        <end position="314"/>
    </location>
</feature>
<evidence type="ECO:0000313" key="4">
    <source>
        <dbReference type="Proteomes" id="UP001417504"/>
    </source>
</evidence>
<dbReference type="InterPro" id="IPR021099">
    <property type="entry name" value="PORR_domain"/>
</dbReference>
<evidence type="ECO:0000313" key="3">
    <source>
        <dbReference type="EMBL" id="KAK9123876.1"/>
    </source>
</evidence>
<dbReference type="EMBL" id="JBBNAE010000005">
    <property type="protein sequence ID" value="KAK9123876.1"/>
    <property type="molecule type" value="Genomic_DNA"/>
</dbReference>
<organism evidence="3 4">
    <name type="scientific">Stephania japonica</name>
    <dbReference type="NCBI Taxonomy" id="461633"/>
    <lineage>
        <taxon>Eukaryota</taxon>
        <taxon>Viridiplantae</taxon>
        <taxon>Streptophyta</taxon>
        <taxon>Embryophyta</taxon>
        <taxon>Tracheophyta</taxon>
        <taxon>Spermatophyta</taxon>
        <taxon>Magnoliopsida</taxon>
        <taxon>Ranunculales</taxon>
        <taxon>Menispermaceae</taxon>
        <taxon>Menispermoideae</taxon>
        <taxon>Cissampelideae</taxon>
        <taxon>Stephania</taxon>
    </lineage>
</organism>
<keyword evidence="4" id="KW-1185">Reference proteome</keyword>
<feature type="compositionally biased region" description="Acidic residues" evidence="1">
    <location>
        <begin position="274"/>
        <end position="289"/>
    </location>
</feature>
<feature type="domain" description="PORR" evidence="2">
    <location>
        <begin position="1"/>
        <end position="223"/>
    </location>
</feature>
<reference evidence="3 4" key="1">
    <citation type="submission" date="2024-01" db="EMBL/GenBank/DDBJ databases">
        <title>Genome assemblies of Stephania.</title>
        <authorList>
            <person name="Yang L."/>
        </authorList>
    </citation>
    <scope>NUCLEOTIDE SEQUENCE [LARGE SCALE GENOMIC DNA]</scope>
    <source>
        <strain evidence="3">QJT</strain>
        <tissue evidence="3">Leaf</tissue>
    </source>
</reference>
<gene>
    <name evidence="3" type="ORF">Sjap_013478</name>
</gene>
<dbReference type="AlphaFoldDB" id="A0AAP0IXZ2"/>
<evidence type="ECO:0000259" key="2">
    <source>
        <dbReference type="Pfam" id="PF11955"/>
    </source>
</evidence>
<dbReference type="GO" id="GO:0003723">
    <property type="term" value="F:RNA binding"/>
    <property type="evidence" value="ECO:0007669"/>
    <property type="project" value="InterPro"/>
</dbReference>
<dbReference type="PANTHER" id="PTHR31476:SF16">
    <property type="entry name" value="F14O23.23 PROTEIN"/>
    <property type="match status" value="1"/>
</dbReference>
<proteinExistence type="predicted"/>
<protein>
    <recommendedName>
        <fullName evidence="2">PORR domain-containing protein</fullName>
    </recommendedName>
</protein>
<dbReference type="Proteomes" id="UP001417504">
    <property type="component" value="Unassembled WGS sequence"/>
</dbReference>
<comment type="caution">
    <text evidence="3">The sequence shown here is derived from an EMBL/GenBank/DDBJ whole genome shotgun (WGS) entry which is preliminary data.</text>
</comment>
<name>A0AAP0IXZ2_9MAGN</name>
<accession>A0AAP0IXZ2</accession>
<dbReference type="InterPro" id="IPR045040">
    <property type="entry name" value="PORR_fam"/>
</dbReference>
<evidence type="ECO:0000256" key="1">
    <source>
        <dbReference type="SAM" id="MobiDB-lite"/>
    </source>
</evidence>
<dbReference type="Pfam" id="PF11955">
    <property type="entry name" value="PORR"/>
    <property type="match status" value="1"/>
</dbReference>
<feature type="region of interest" description="Disordered" evidence="1">
    <location>
        <begin position="224"/>
        <end position="353"/>
    </location>
</feature>
<sequence length="353" mass="40754">MLTKIKKLPIKVIDQLRWDLGLPQDYVKGLVVDYPDYFEVSPMRIGGENEEVLGLEMVCWIDELGVSAMERKARKESRRYVKGMPIAFPMQFSRGFDMEKKVKRWVDEWQKLPYISPYEDGSHLNPKSDQAEKWTVAVLHEFLNLLISKKTEKDNILFLGDQLGLRTRFRRALVNHPGIFYVSNKIRTHTAVLREGYKRDLLVEKHPLMGMRYQYIHLMNKGKEQVQSSGAPSSAYARRQGTGDAKLEEEKGEFLGSEVEESGEVENGYGSNISDDDDEEEEDDEDEDEKNVPNRCVVGGESREPSRIRSREFSRSPPRGNSKGSYRNRFENNLSMVSGRREPRNRRGNIVKA</sequence>
<feature type="compositionally biased region" description="Basic residues" evidence="1">
    <location>
        <begin position="343"/>
        <end position="353"/>
    </location>
</feature>
<dbReference type="PANTHER" id="PTHR31476">
    <property type="entry name" value="PROTEIN WHAT'S THIS FACTOR 1 HOMOLOG, CHLOROPLASTIC"/>
    <property type="match status" value="1"/>
</dbReference>